<evidence type="ECO:0008006" key="4">
    <source>
        <dbReference type="Google" id="ProtNLM"/>
    </source>
</evidence>
<proteinExistence type="predicted"/>
<dbReference type="Proteomes" id="UP000683360">
    <property type="component" value="Unassembled WGS sequence"/>
</dbReference>
<comment type="caution">
    <text evidence="2">The sequence shown here is derived from an EMBL/GenBank/DDBJ whole genome shotgun (WGS) entry which is preliminary data.</text>
</comment>
<protein>
    <recommendedName>
        <fullName evidence="4">Tyr recombinase domain-containing protein</fullName>
    </recommendedName>
</protein>
<dbReference type="Gene3D" id="1.10.443.10">
    <property type="entry name" value="Intergrase catalytic core"/>
    <property type="match status" value="1"/>
</dbReference>
<dbReference type="GO" id="GO:0015074">
    <property type="term" value="P:DNA integration"/>
    <property type="evidence" value="ECO:0007669"/>
    <property type="project" value="InterPro"/>
</dbReference>
<evidence type="ECO:0000313" key="2">
    <source>
        <dbReference type="EMBL" id="CAG2205368.1"/>
    </source>
</evidence>
<organism evidence="2 3">
    <name type="scientific">Mytilus edulis</name>
    <name type="common">Blue mussel</name>
    <dbReference type="NCBI Taxonomy" id="6550"/>
    <lineage>
        <taxon>Eukaryota</taxon>
        <taxon>Metazoa</taxon>
        <taxon>Spiralia</taxon>
        <taxon>Lophotrochozoa</taxon>
        <taxon>Mollusca</taxon>
        <taxon>Bivalvia</taxon>
        <taxon>Autobranchia</taxon>
        <taxon>Pteriomorphia</taxon>
        <taxon>Mytilida</taxon>
        <taxon>Mytiloidea</taxon>
        <taxon>Mytilidae</taxon>
        <taxon>Mytilinae</taxon>
        <taxon>Mytilus</taxon>
    </lineage>
</organism>
<name>A0A8S3R7V1_MYTED</name>
<keyword evidence="3" id="KW-1185">Reference proteome</keyword>
<dbReference type="GO" id="GO:0006310">
    <property type="term" value="P:DNA recombination"/>
    <property type="evidence" value="ECO:0007669"/>
    <property type="project" value="UniProtKB-KW"/>
</dbReference>
<reference evidence="2" key="1">
    <citation type="submission" date="2021-03" db="EMBL/GenBank/DDBJ databases">
        <authorList>
            <person name="Bekaert M."/>
        </authorList>
    </citation>
    <scope>NUCLEOTIDE SEQUENCE</scope>
</reference>
<dbReference type="PANTHER" id="PTHR34605:SF3">
    <property type="entry name" value="P CELL-TYPE AGGLUTINATION PROTEIN MAP4-LIKE-RELATED"/>
    <property type="match status" value="1"/>
</dbReference>
<dbReference type="SUPFAM" id="SSF56349">
    <property type="entry name" value="DNA breaking-rejoining enzymes"/>
    <property type="match status" value="1"/>
</dbReference>
<dbReference type="PANTHER" id="PTHR34605">
    <property type="entry name" value="PHAGE_INTEGRASE DOMAIN-CONTAINING PROTEIN"/>
    <property type="match status" value="1"/>
</dbReference>
<keyword evidence="1" id="KW-0233">DNA recombination</keyword>
<sequence>MKRTCRKIIYTKQLYDAEVKKKFCIELKNRFKALEDLKHKAADFSTFTSTGSLRCDNVNNWRNLSLLHTYEGYAAFSRNSISETAASRKTRKFVLFGIQGDMQLKSLPFSPTEETLHQQESGLLWYNSPSWNAVYGFSRNDSSPVDLMKDIYKYRKNKGDRPDSHLFVSDEYNNAPLSRDTFISLLRDLLLRLGYNDSKFCGHSFRIGAATSAEAAGVEDHITQTLGRLSFD</sequence>
<dbReference type="EMBL" id="CAJPWZ010001022">
    <property type="protein sequence ID" value="CAG2205368.1"/>
    <property type="molecule type" value="Genomic_DNA"/>
</dbReference>
<dbReference type="InterPro" id="IPR011010">
    <property type="entry name" value="DNA_brk_join_enz"/>
</dbReference>
<accession>A0A8S3R7V1</accession>
<evidence type="ECO:0000256" key="1">
    <source>
        <dbReference type="ARBA" id="ARBA00023172"/>
    </source>
</evidence>
<evidence type="ECO:0000313" key="3">
    <source>
        <dbReference type="Proteomes" id="UP000683360"/>
    </source>
</evidence>
<dbReference type="InterPro" id="IPR052925">
    <property type="entry name" value="Phage_Integrase-like_Recomb"/>
</dbReference>
<gene>
    <name evidence="2" type="ORF">MEDL_19799</name>
</gene>
<dbReference type="InterPro" id="IPR013762">
    <property type="entry name" value="Integrase-like_cat_sf"/>
</dbReference>
<dbReference type="GO" id="GO:0003677">
    <property type="term" value="F:DNA binding"/>
    <property type="evidence" value="ECO:0007669"/>
    <property type="project" value="InterPro"/>
</dbReference>
<dbReference type="OrthoDB" id="6206259at2759"/>
<dbReference type="AlphaFoldDB" id="A0A8S3R7V1"/>